<dbReference type="InterPro" id="IPR003779">
    <property type="entry name" value="CMD-like"/>
</dbReference>
<keyword evidence="3" id="KW-1185">Reference proteome</keyword>
<sequence length="185" mass="20170">MPDYPARISPATANELDAAQTTLLGGWGTMNFAAVLVHHPEFYTVFMPLIAKVIAGTNLPPHDRQILVMRTLALCDEEYEARHHAMISQTAGLDAATIVAASGTKTELSGFDATLAQAAADLVRTQRIGDATWNALAQTYSQVQLMEVVALVGTYVTMAMLTKSFGIQLEDKDTFESFTQKRDYV</sequence>
<dbReference type="SUPFAM" id="SSF69118">
    <property type="entry name" value="AhpD-like"/>
    <property type="match status" value="1"/>
</dbReference>
<evidence type="ECO:0000313" key="2">
    <source>
        <dbReference type="EMBL" id="MEJ5978989.1"/>
    </source>
</evidence>
<comment type="caution">
    <text evidence="2">The sequence shown here is derived from an EMBL/GenBank/DDBJ whole genome shotgun (WGS) entry which is preliminary data.</text>
</comment>
<dbReference type="Gene3D" id="1.20.1290.10">
    <property type="entry name" value="AhpD-like"/>
    <property type="match status" value="1"/>
</dbReference>
<dbReference type="RefSeq" id="WP_339588933.1">
    <property type="nucleotide sequence ID" value="NZ_JBBHJZ010000005.1"/>
</dbReference>
<proteinExistence type="predicted"/>
<reference evidence="2 3" key="1">
    <citation type="submission" date="2024-03" db="EMBL/GenBank/DDBJ databases">
        <authorList>
            <person name="Jo J.-H."/>
        </authorList>
    </citation>
    <scope>NUCLEOTIDE SEQUENCE [LARGE SCALE GENOMIC DNA]</scope>
    <source>
        <strain evidence="2 3">PS1R-30</strain>
    </source>
</reference>
<dbReference type="Proteomes" id="UP001361239">
    <property type="component" value="Unassembled WGS sequence"/>
</dbReference>
<evidence type="ECO:0000313" key="3">
    <source>
        <dbReference type="Proteomes" id="UP001361239"/>
    </source>
</evidence>
<dbReference type="Pfam" id="PF02627">
    <property type="entry name" value="CMD"/>
    <property type="match status" value="1"/>
</dbReference>
<feature type="domain" description="Carboxymuconolactone decarboxylase-like" evidence="1">
    <location>
        <begin position="40"/>
        <end position="119"/>
    </location>
</feature>
<dbReference type="PANTHER" id="PTHR34846">
    <property type="entry name" value="4-CARBOXYMUCONOLACTONE DECARBOXYLASE FAMILY PROTEIN (AFU_ORTHOLOGUE AFUA_6G11590)"/>
    <property type="match status" value="1"/>
</dbReference>
<accession>A0ABU8S0X1</accession>
<protein>
    <submittedName>
        <fullName evidence="2">Carboxymuconolactone decarboxylase family protein</fullName>
    </submittedName>
</protein>
<evidence type="ECO:0000259" key="1">
    <source>
        <dbReference type="Pfam" id="PF02627"/>
    </source>
</evidence>
<dbReference type="EMBL" id="JBBHJZ010000005">
    <property type="protein sequence ID" value="MEJ5978989.1"/>
    <property type="molecule type" value="Genomic_DNA"/>
</dbReference>
<organism evidence="2 3">
    <name type="scientific">Novosphingobium anseongense</name>
    <dbReference type="NCBI Taxonomy" id="3133436"/>
    <lineage>
        <taxon>Bacteria</taxon>
        <taxon>Pseudomonadati</taxon>
        <taxon>Pseudomonadota</taxon>
        <taxon>Alphaproteobacteria</taxon>
        <taxon>Sphingomonadales</taxon>
        <taxon>Sphingomonadaceae</taxon>
        <taxon>Novosphingobium</taxon>
    </lineage>
</organism>
<gene>
    <name evidence="2" type="ORF">WG901_20215</name>
</gene>
<dbReference type="PANTHER" id="PTHR34846:SF5">
    <property type="entry name" value="CARBOXYMUCONOLACTONE DECARBOXYLASE-LIKE DOMAIN-CONTAINING PROTEIN"/>
    <property type="match status" value="1"/>
</dbReference>
<name>A0ABU8S0X1_9SPHN</name>
<dbReference type="InterPro" id="IPR029032">
    <property type="entry name" value="AhpD-like"/>
</dbReference>